<dbReference type="GO" id="GO:0006397">
    <property type="term" value="P:mRNA processing"/>
    <property type="evidence" value="ECO:0007669"/>
    <property type="project" value="UniProtKB-KW"/>
</dbReference>
<dbReference type="FunFam" id="3.30.70.330:FF:000568">
    <property type="entry name" value="U2 snRNP auxiliary factor large subunit"/>
    <property type="match status" value="1"/>
</dbReference>
<dbReference type="SUPFAM" id="SSF54928">
    <property type="entry name" value="RNA-binding domain, RBD"/>
    <property type="match status" value="2"/>
</dbReference>
<keyword evidence="6 9" id="KW-0508">mRNA splicing</keyword>
<feature type="domain" description="RRM" evidence="11">
    <location>
        <begin position="312"/>
        <end position="390"/>
    </location>
</feature>
<keyword evidence="7 9" id="KW-0539">Nucleus</keyword>
<comment type="similarity">
    <text evidence="2 9">Belongs to the splicing factor SR family.</text>
</comment>
<evidence type="ECO:0000313" key="13">
    <source>
        <dbReference type="Proteomes" id="UP000708148"/>
    </source>
</evidence>
<name>A0A8S1IR12_9CHLO</name>
<evidence type="ECO:0000256" key="4">
    <source>
        <dbReference type="ARBA" id="ARBA00022737"/>
    </source>
</evidence>
<evidence type="ECO:0000256" key="1">
    <source>
        <dbReference type="ARBA" id="ARBA00004123"/>
    </source>
</evidence>
<evidence type="ECO:0000256" key="7">
    <source>
        <dbReference type="ARBA" id="ARBA00023242"/>
    </source>
</evidence>
<dbReference type="PANTHER" id="PTHR23139">
    <property type="entry name" value="RNA-BINDING PROTEIN"/>
    <property type="match status" value="1"/>
</dbReference>
<evidence type="ECO:0000313" key="12">
    <source>
        <dbReference type="EMBL" id="CAD7696278.1"/>
    </source>
</evidence>
<keyword evidence="5 8" id="KW-0694">RNA-binding</keyword>
<dbReference type="InterPro" id="IPR006529">
    <property type="entry name" value="U2AF_lg"/>
</dbReference>
<dbReference type="GO" id="GO:0008380">
    <property type="term" value="P:RNA splicing"/>
    <property type="evidence" value="ECO:0007669"/>
    <property type="project" value="UniProtKB-KW"/>
</dbReference>
<dbReference type="AlphaFoldDB" id="A0A8S1IR12"/>
<comment type="subcellular location">
    <subcellularLocation>
        <location evidence="1 9">Nucleus</location>
    </subcellularLocation>
</comment>
<dbReference type="CDD" id="cd12231">
    <property type="entry name" value="RRM2_U2AF65"/>
    <property type="match status" value="1"/>
</dbReference>
<dbReference type="FunFam" id="3.30.70.330:FF:000097">
    <property type="entry name" value="U2 snRNP auxiliary factor large subunit"/>
    <property type="match status" value="1"/>
</dbReference>
<evidence type="ECO:0000256" key="8">
    <source>
        <dbReference type="PROSITE-ProRule" id="PRU00176"/>
    </source>
</evidence>
<reference evidence="12" key="1">
    <citation type="submission" date="2020-12" db="EMBL/GenBank/DDBJ databases">
        <authorList>
            <person name="Iha C."/>
        </authorList>
    </citation>
    <scope>NUCLEOTIDE SEQUENCE</scope>
</reference>
<evidence type="ECO:0000256" key="6">
    <source>
        <dbReference type="ARBA" id="ARBA00023187"/>
    </source>
</evidence>
<evidence type="ECO:0000256" key="3">
    <source>
        <dbReference type="ARBA" id="ARBA00022664"/>
    </source>
</evidence>
<keyword evidence="4" id="KW-0677">Repeat</keyword>
<dbReference type="SMART" id="SM00361">
    <property type="entry name" value="RRM_1"/>
    <property type="match status" value="3"/>
</dbReference>
<dbReference type="Gene3D" id="3.30.70.330">
    <property type="match status" value="3"/>
</dbReference>
<dbReference type="GO" id="GO:0005634">
    <property type="term" value="C:nucleus"/>
    <property type="evidence" value="ECO:0007669"/>
    <property type="project" value="UniProtKB-SubCell"/>
</dbReference>
<comment type="caution">
    <text evidence="12">The sequence shown here is derived from an EMBL/GenBank/DDBJ whole genome shotgun (WGS) entry which is preliminary data.</text>
</comment>
<keyword evidence="3 9" id="KW-0507">mRNA processing</keyword>
<protein>
    <recommendedName>
        <fullName evidence="9">Splicing factor U2af large subunit</fullName>
    </recommendedName>
    <alternativeName>
        <fullName evidence="9">U2 auxiliary factor 65 kDa subunit</fullName>
    </alternativeName>
    <alternativeName>
        <fullName evidence="9">U2 small nuclear ribonucleoprotein auxiliary factor large subunit (U2 snRNP auxiliary factor large subunit)</fullName>
    </alternativeName>
</protein>
<dbReference type="InterPro" id="IPR035979">
    <property type="entry name" value="RBD_domain_sf"/>
</dbReference>
<evidence type="ECO:0000259" key="11">
    <source>
        <dbReference type="PROSITE" id="PS50102"/>
    </source>
</evidence>
<dbReference type="CDD" id="cd12232">
    <property type="entry name" value="RRM3_U2AF65"/>
    <property type="match status" value="1"/>
</dbReference>
<evidence type="ECO:0000256" key="5">
    <source>
        <dbReference type="ARBA" id="ARBA00022884"/>
    </source>
</evidence>
<accession>A0A8S1IR12</accession>
<dbReference type="CDD" id="cd12230">
    <property type="entry name" value="RRM1_U2AF65"/>
    <property type="match status" value="1"/>
</dbReference>
<dbReference type="GO" id="GO:0003723">
    <property type="term" value="F:RNA binding"/>
    <property type="evidence" value="ECO:0007669"/>
    <property type="project" value="UniProtKB-UniRule"/>
</dbReference>
<feature type="compositionally biased region" description="Basic residues" evidence="10">
    <location>
        <begin position="87"/>
        <end position="120"/>
    </location>
</feature>
<keyword evidence="13" id="KW-1185">Reference proteome</keyword>
<feature type="region of interest" description="Disordered" evidence="10">
    <location>
        <begin position="1"/>
        <end position="140"/>
    </location>
</feature>
<dbReference type="OrthoDB" id="10266058at2759"/>
<dbReference type="InterPro" id="IPR012677">
    <property type="entry name" value="Nucleotide-bd_a/b_plait_sf"/>
</dbReference>
<evidence type="ECO:0000256" key="10">
    <source>
        <dbReference type="SAM" id="MobiDB-lite"/>
    </source>
</evidence>
<feature type="compositionally biased region" description="Basic and acidic residues" evidence="10">
    <location>
        <begin position="1"/>
        <end position="86"/>
    </location>
</feature>
<dbReference type="InterPro" id="IPR000504">
    <property type="entry name" value="RRM_dom"/>
</dbReference>
<organism evidence="12 13">
    <name type="scientific">Ostreobium quekettii</name>
    <dbReference type="NCBI Taxonomy" id="121088"/>
    <lineage>
        <taxon>Eukaryota</taxon>
        <taxon>Viridiplantae</taxon>
        <taxon>Chlorophyta</taxon>
        <taxon>core chlorophytes</taxon>
        <taxon>Ulvophyceae</taxon>
        <taxon>TCBD clade</taxon>
        <taxon>Bryopsidales</taxon>
        <taxon>Ostreobineae</taxon>
        <taxon>Ostreobiaceae</taxon>
        <taxon>Ostreobium</taxon>
    </lineage>
</organism>
<dbReference type="Proteomes" id="UP000708148">
    <property type="component" value="Unassembled WGS sequence"/>
</dbReference>
<dbReference type="EMBL" id="CAJHUC010000454">
    <property type="protein sequence ID" value="CAD7696278.1"/>
    <property type="molecule type" value="Genomic_DNA"/>
</dbReference>
<dbReference type="FunFam" id="3.30.70.330:FF:000057">
    <property type="entry name" value="U2 snRNP auxiliary factor large subunit"/>
    <property type="match status" value="1"/>
</dbReference>
<dbReference type="PROSITE" id="PS50102">
    <property type="entry name" value="RRM"/>
    <property type="match status" value="2"/>
</dbReference>
<dbReference type="InterPro" id="IPR003954">
    <property type="entry name" value="RRM_euk-type"/>
</dbReference>
<evidence type="ECO:0000256" key="9">
    <source>
        <dbReference type="RuleBase" id="RU364135"/>
    </source>
</evidence>
<gene>
    <name evidence="12" type="ORF">OSTQU699_LOCUS1639</name>
</gene>
<proteinExistence type="inferred from homology"/>
<dbReference type="SMART" id="SM00360">
    <property type="entry name" value="RRM"/>
    <property type="match status" value="3"/>
</dbReference>
<dbReference type="NCBIfam" id="TIGR01642">
    <property type="entry name" value="U2AF_lg"/>
    <property type="match status" value="1"/>
</dbReference>
<sequence>MRDDDRPPPSDRHGRDRSERDRGDRYRDRSDRGNRERDRGDRDRDRDRDRRYGGRDADVERERGGRGERDRGDNDRRGDRDRDREHRDRHRARHRSRSRSRSRSRGRSSRSRTPPRRKRKTLFDVPPPAGSQLPQGFPAAGAGAPQAAAAMPMVPTAVVPLGGTSFGGVLPGAVPNTAMIQPPSQQATRHARRVYVGGLPPTANEQSIATFFSHALAAVGGTSSGPGNAVVNVYINREKNFAFVEFRTVEETSNAMALDGIMFEGVSVRVRRPNDYNPAAAAALGPSVPNPNLNLAAIGLQPGGASITDAHERVFVGGLPYYLTEENCRELLGTFGAIKSFDLVKDRETGNSKGYGFVVYADPSVTDIACQGLNGLKMGDRVLTVRRATEGQPRPDTSQVAQTASITSLSGATRVVSLAEAVTLEELQSDEDYKEILEDMQEECSKYGVCTNIVIPRPIPGAQMQPPGVGKVIIEFSDVNAAVKARNAMHGRKFGGRTVVAAFLLEEKFAAGQYE</sequence>
<dbReference type="Pfam" id="PF00076">
    <property type="entry name" value="RRM_1"/>
    <property type="match status" value="2"/>
</dbReference>
<feature type="domain" description="RRM" evidence="11">
    <location>
        <begin position="192"/>
        <end position="275"/>
    </location>
</feature>
<evidence type="ECO:0000256" key="2">
    <source>
        <dbReference type="ARBA" id="ARBA00010269"/>
    </source>
</evidence>
<comment type="function">
    <text evidence="9">Necessary for the splicing of pre-mRNA.</text>
</comment>